<proteinExistence type="predicted"/>
<reference evidence="2" key="1">
    <citation type="journal article" date="2022" name="Int. J. Mol. Sci.">
        <title>Draft Genome of Tanacetum Coccineum: Genomic Comparison of Closely Related Tanacetum-Family Plants.</title>
        <authorList>
            <person name="Yamashiro T."/>
            <person name="Shiraishi A."/>
            <person name="Nakayama K."/>
            <person name="Satake H."/>
        </authorList>
    </citation>
    <scope>NUCLEOTIDE SEQUENCE</scope>
</reference>
<evidence type="ECO:0000313" key="3">
    <source>
        <dbReference type="Proteomes" id="UP001151760"/>
    </source>
</evidence>
<dbReference type="EMBL" id="BQNB010021672">
    <property type="protein sequence ID" value="GJU08844.1"/>
    <property type="molecule type" value="Genomic_DNA"/>
</dbReference>
<gene>
    <name evidence="2" type="ORF">Tco_1125274</name>
</gene>
<keyword evidence="3" id="KW-1185">Reference proteome</keyword>
<feature type="region of interest" description="Disordered" evidence="1">
    <location>
        <begin position="62"/>
        <end position="87"/>
    </location>
</feature>
<comment type="caution">
    <text evidence="2">The sequence shown here is derived from an EMBL/GenBank/DDBJ whole genome shotgun (WGS) entry which is preliminary data.</text>
</comment>
<evidence type="ECO:0000313" key="2">
    <source>
        <dbReference type="EMBL" id="GJU08844.1"/>
    </source>
</evidence>
<evidence type="ECO:0000256" key="1">
    <source>
        <dbReference type="SAM" id="MobiDB-lite"/>
    </source>
</evidence>
<reference evidence="2" key="2">
    <citation type="submission" date="2022-01" db="EMBL/GenBank/DDBJ databases">
        <authorList>
            <person name="Yamashiro T."/>
            <person name="Shiraishi A."/>
            <person name="Satake H."/>
            <person name="Nakayama K."/>
        </authorList>
    </citation>
    <scope>NUCLEOTIDE SEQUENCE</scope>
</reference>
<sequence length="271" mass="29722">MIEESKDLTSLSLDELIGNLKAKKESSDEECSTSRSEDEEYAIAVRDFKMFFKRREYPKLPKDKNQRAFDGGSWSDSDEEDDEKAKDETCLVAQASNEITKDGKVIGRALREGVREGVTPSVVDMTIEIGKQNSLDNNTVPEYFPQLSTPVTTTAGNTHGKSSYANINDKPSGKKVNVRTLFTPGGNGIDVVVLVDSIRAISESFANTAYGFFGEEDENLLKEDVSTVSVWVKLHGVLVTAFSKDGLSAIATKLGTPLMLDSYTSDMCMQS</sequence>
<accession>A0ABQ5J8J7</accession>
<dbReference type="Proteomes" id="UP001151760">
    <property type="component" value="Unassembled WGS sequence"/>
</dbReference>
<protein>
    <submittedName>
        <fullName evidence="2">Cytokinin dehydrogenase 3-like protein</fullName>
    </submittedName>
</protein>
<organism evidence="2 3">
    <name type="scientific">Tanacetum coccineum</name>
    <dbReference type="NCBI Taxonomy" id="301880"/>
    <lineage>
        <taxon>Eukaryota</taxon>
        <taxon>Viridiplantae</taxon>
        <taxon>Streptophyta</taxon>
        <taxon>Embryophyta</taxon>
        <taxon>Tracheophyta</taxon>
        <taxon>Spermatophyta</taxon>
        <taxon>Magnoliopsida</taxon>
        <taxon>eudicotyledons</taxon>
        <taxon>Gunneridae</taxon>
        <taxon>Pentapetalae</taxon>
        <taxon>asterids</taxon>
        <taxon>campanulids</taxon>
        <taxon>Asterales</taxon>
        <taxon>Asteraceae</taxon>
        <taxon>Asteroideae</taxon>
        <taxon>Anthemideae</taxon>
        <taxon>Anthemidinae</taxon>
        <taxon>Tanacetum</taxon>
    </lineage>
</organism>
<name>A0ABQ5J8J7_9ASTR</name>